<dbReference type="SUPFAM" id="SSF110296">
    <property type="entry name" value="Oligoxyloglucan reducing end-specific cellobiohydrolase"/>
    <property type="match status" value="1"/>
</dbReference>
<keyword evidence="1" id="KW-0677">Repeat</keyword>
<dbReference type="EMBL" id="MDGQ01000005">
    <property type="protein sequence ID" value="OEK04694.1"/>
    <property type="molecule type" value="Genomic_DNA"/>
</dbReference>
<dbReference type="CDD" id="cd15482">
    <property type="entry name" value="Sialidase_non-viral"/>
    <property type="match status" value="1"/>
</dbReference>
<gene>
    <name evidence="3" type="ORF">BFP71_14685</name>
</gene>
<dbReference type="RefSeq" id="WP_069836198.1">
    <property type="nucleotide sequence ID" value="NZ_MDGQ01000005.1"/>
</dbReference>
<evidence type="ECO:0000313" key="4">
    <source>
        <dbReference type="Proteomes" id="UP000095552"/>
    </source>
</evidence>
<keyword evidence="4" id="KW-1185">Reference proteome</keyword>
<dbReference type="Gene3D" id="2.130.10.10">
    <property type="entry name" value="YVTN repeat-like/Quinoprotein amine dehydrogenase"/>
    <property type="match status" value="1"/>
</dbReference>
<accession>A0A1E5SZZ3</accession>
<evidence type="ECO:0000313" key="3">
    <source>
        <dbReference type="EMBL" id="OEK04694.1"/>
    </source>
</evidence>
<sequence>MKLVTGTDKGLIIYEQVQGEWKLTDIQFIGMPIGAFHEDTSGVWWLAINHKHWGPKVYRSNNQGENFTEIEAPKFPKESPFSLKSIWKIESQTVGPIKRIYIGTEPAALFISDNEGASFTELSGLSQHESRSSWQGGGKGSNSPFLHTLVTHPDDSNELIVGISCAGVFRSTNLGNDWLPSNNGLKSFFLPNTETEIGHDPHIMLRHPKKPNVIWQQNHCGIYRSDDNGNTWKDISDPSGEAVYGFALVIDENDVNTAWVIPAQSDSLRYPIKNKLAVYKTTNAGKSWTAQRHGLPQEGAFDLVLRSGFDKKGSIMAFGTNNGNLYLSENLGDHWQTLSQSLSAVRTVNLID</sequence>
<dbReference type="GO" id="GO:0010411">
    <property type="term" value="P:xyloglucan metabolic process"/>
    <property type="evidence" value="ECO:0007669"/>
    <property type="project" value="TreeGrafter"/>
</dbReference>
<comment type="caution">
    <text evidence="3">The sequence shown here is derived from an EMBL/GenBank/DDBJ whole genome shotgun (WGS) entry which is preliminary data.</text>
</comment>
<dbReference type="PANTHER" id="PTHR43739:SF5">
    <property type="entry name" value="EXO-ALPHA-SIALIDASE"/>
    <property type="match status" value="1"/>
</dbReference>
<feature type="domain" description="Sortilin N-terminal" evidence="2">
    <location>
        <begin position="222"/>
        <end position="343"/>
    </location>
</feature>
<dbReference type="InterPro" id="IPR015943">
    <property type="entry name" value="WD40/YVTN_repeat-like_dom_sf"/>
</dbReference>
<reference evidence="3 4" key="1">
    <citation type="submission" date="2016-08" db="EMBL/GenBank/DDBJ databases">
        <title>Draft genome of Fabibacter sp. strain SK-8.</title>
        <authorList>
            <person name="Wong S.-K."/>
            <person name="Hamasaki K."/>
            <person name="Yoshizawa S."/>
        </authorList>
    </citation>
    <scope>NUCLEOTIDE SEQUENCE [LARGE SCALE GENOMIC DNA]</scope>
    <source>
        <strain evidence="3 4">SK-8</strain>
    </source>
</reference>
<proteinExistence type="predicted"/>
<name>A0A1E5SZZ3_9BACT</name>
<evidence type="ECO:0000259" key="2">
    <source>
        <dbReference type="Pfam" id="PF15902"/>
    </source>
</evidence>
<dbReference type="STRING" id="1563681.BFP71_14685"/>
<dbReference type="OrthoDB" id="9757809at2"/>
<organism evidence="3 4">
    <name type="scientific">Roseivirga misakiensis</name>
    <dbReference type="NCBI Taxonomy" id="1563681"/>
    <lineage>
        <taxon>Bacteria</taxon>
        <taxon>Pseudomonadati</taxon>
        <taxon>Bacteroidota</taxon>
        <taxon>Cytophagia</taxon>
        <taxon>Cytophagales</taxon>
        <taxon>Roseivirgaceae</taxon>
        <taxon>Roseivirga</taxon>
    </lineage>
</organism>
<evidence type="ECO:0000256" key="1">
    <source>
        <dbReference type="ARBA" id="ARBA00022737"/>
    </source>
</evidence>
<dbReference type="InterPro" id="IPR031778">
    <property type="entry name" value="Sortilin_N"/>
</dbReference>
<protein>
    <recommendedName>
        <fullName evidence="2">Sortilin N-terminal domain-containing protein</fullName>
    </recommendedName>
</protein>
<dbReference type="PANTHER" id="PTHR43739">
    <property type="entry name" value="XYLOGLUCANASE (EUROFUNG)"/>
    <property type="match status" value="1"/>
</dbReference>
<dbReference type="Proteomes" id="UP000095552">
    <property type="component" value="Unassembled WGS sequence"/>
</dbReference>
<dbReference type="InterPro" id="IPR052025">
    <property type="entry name" value="Xyloglucanase_GH74"/>
</dbReference>
<dbReference type="AlphaFoldDB" id="A0A1E5SZZ3"/>
<dbReference type="Pfam" id="PF15902">
    <property type="entry name" value="Sortilin-Vps10"/>
    <property type="match status" value="1"/>
</dbReference>